<protein>
    <recommendedName>
        <fullName evidence="7">Ion transport domain-containing protein</fullName>
    </recommendedName>
</protein>
<feature type="transmembrane region" description="Helical" evidence="6">
    <location>
        <begin position="444"/>
        <end position="468"/>
    </location>
</feature>
<feature type="transmembrane region" description="Helical" evidence="6">
    <location>
        <begin position="291"/>
        <end position="315"/>
    </location>
</feature>
<evidence type="ECO:0000256" key="1">
    <source>
        <dbReference type="ARBA" id="ARBA00004141"/>
    </source>
</evidence>
<comment type="subcellular location">
    <subcellularLocation>
        <location evidence="1">Membrane</location>
        <topology evidence="1">Multi-pass membrane protein</topology>
    </subcellularLocation>
</comment>
<feature type="transmembrane region" description="Helical" evidence="6">
    <location>
        <begin position="414"/>
        <end position="432"/>
    </location>
</feature>
<feature type="compositionally biased region" description="Basic and acidic residues" evidence="5">
    <location>
        <begin position="149"/>
        <end position="160"/>
    </location>
</feature>
<sequence>MGVLVVEGGQRREQHTVHHAKEDELHESDQSEEDDEERLTAARADLSQMVAQPTSSQVPFAFPWHTPQTPHTAEHPPFASMQSMQQQNEQSLEMPGTPQSSVTNLSDILMDVNQRGSMSSVFGGAGSSTHAPLLMPAGSSPKEHHKSHQMRDQKTKKEAFDENDSGISDEENVLTASVAYWDPANSTPEQAKMLNKSNQELIKTLRSLGFELGTLPGSNFFVIRLNDHELNLEEINFLIAQLKKFIENREKSANDKANLKSKPVVPNTEKKVRKVHPLRRFLQHFFESKKYFVLLISFTLFVLGVSVLLKILNYFKNSVDDVDAAGRLDKAGTAFSVIYVVLVVILMLEIIMRMIIFGPLFFFDRLSGNNLFSRVNWRHIMDLLVVIAENLFTFAMIFLWLAGSSFFKSPVDNLGILLFLRVGVFMMYNKSLSGVVTGMLQSMANFGMSFVFLFMVVYMFGVISRVIFSQTCEGIYETDPLCVRFSDIFESTFSLFQVLSGDSWAENFARPGQEKLAISYIFFGLFYALTVFVLLNAVSGMVVDSIMSKAKKDEEEKRQREKEKLMEIEQNLPEVYTSNAVNGSLTGNLKTSVKNRIQSLQSQGVRTSGSAVSQSPANLDSEGNAELLAEILKRLVRIEEKINYMNHKGSL</sequence>
<dbReference type="InterPro" id="IPR028746">
    <property type="entry name" value="CatSper1"/>
</dbReference>
<evidence type="ECO:0000256" key="5">
    <source>
        <dbReference type="SAM" id="MobiDB-lite"/>
    </source>
</evidence>
<dbReference type="Pfam" id="PF00520">
    <property type="entry name" value="Ion_trans"/>
    <property type="match status" value="1"/>
</dbReference>
<feature type="transmembrane region" description="Helical" evidence="6">
    <location>
        <begin position="335"/>
        <end position="362"/>
    </location>
</feature>
<evidence type="ECO:0000256" key="4">
    <source>
        <dbReference type="ARBA" id="ARBA00023136"/>
    </source>
</evidence>
<accession>A0A7S1KQ02</accession>
<dbReference type="PANTHER" id="PTHR47193:SF1">
    <property type="entry name" value="CATION CHANNEL SPERM-ASSOCIATED PROTEIN 1"/>
    <property type="match status" value="1"/>
</dbReference>
<dbReference type="InterPro" id="IPR005821">
    <property type="entry name" value="Ion_trans_dom"/>
</dbReference>
<keyword evidence="2 6" id="KW-0812">Transmembrane</keyword>
<feature type="transmembrane region" description="Helical" evidence="6">
    <location>
        <begin position="517"/>
        <end position="543"/>
    </location>
</feature>
<feature type="transmembrane region" description="Helical" evidence="6">
    <location>
        <begin position="383"/>
        <end position="402"/>
    </location>
</feature>
<evidence type="ECO:0000256" key="2">
    <source>
        <dbReference type="ARBA" id="ARBA00022692"/>
    </source>
</evidence>
<keyword evidence="4 6" id="KW-0472">Membrane</keyword>
<name>A0A7S1KQ02_9EUKA</name>
<feature type="compositionally biased region" description="Polar residues" evidence="5">
    <location>
        <begin position="49"/>
        <end position="58"/>
    </location>
</feature>
<feature type="region of interest" description="Disordered" evidence="5">
    <location>
        <begin position="126"/>
        <end position="165"/>
    </location>
</feature>
<dbReference type="EMBL" id="HBGD01003220">
    <property type="protein sequence ID" value="CAD9079427.1"/>
    <property type="molecule type" value="Transcribed_RNA"/>
</dbReference>
<reference evidence="8" key="1">
    <citation type="submission" date="2021-01" db="EMBL/GenBank/DDBJ databases">
        <authorList>
            <person name="Corre E."/>
            <person name="Pelletier E."/>
            <person name="Niang G."/>
            <person name="Scheremetjew M."/>
            <person name="Finn R."/>
            <person name="Kale V."/>
            <person name="Holt S."/>
            <person name="Cochrane G."/>
            <person name="Meng A."/>
            <person name="Brown T."/>
            <person name="Cohen L."/>
        </authorList>
    </citation>
    <scope>NUCLEOTIDE SEQUENCE</scope>
    <source>
        <strain evidence="8">WS</strain>
    </source>
</reference>
<dbReference type="AlphaFoldDB" id="A0A7S1KQ02"/>
<dbReference type="GO" id="GO:0005227">
    <property type="term" value="F:calcium-activated cation channel activity"/>
    <property type="evidence" value="ECO:0007669"/>
    <property type="project" value="InterPro"/>
</dbReference>
<dbReference type="GO" id="GO:0005245">
    <property type="term" value="F:voltage-gated calcium channel activity"/>
    <property type="evidence" value="ECO:0007669"/>
    <property type="project" value="TreeGrafter"/>
</dbReference>
<evidence type="ECO:0000259" key="7">
    <source>
        <dbReference type="Pfam" id="PF00520"/>
    </source>
</evidence>
<dbReference type="GO" id="GO:0030317">
    <property type="term" value="P:flagellated sperm motility"/>
    <property type="evidence" value="ECO:0007669"/>
    <property type="project" value="InterPro"/>
</dbReference>
<feature type="compositionally biased region" description="Low complexity" evidence="5">
    <location>
        <begin position="80"/>
        <end position="94"/>
    </location>
</feature>
<dbReference type="GO" id="GO:0007283">
    <property type="term" value="P:spermatogenesis"/>
    <property type="evidence" value="ECO:0007669"/>
    <property type="project" value="TreeGrafter"/>
</dbReference>
<dbReference type="Gene3D" id="1.10.287.70">
    <property type="match status" value="1"/>
</dbReference>
<feature type="domain" description="Ion transport" evidence="7">
    <location>
        <begin position="295"/>
        <end position="551"/>
    </location>
</feature>
<proteinExistence type="predicted"/>
<evidence type="ECO:0000256" key="6">
    <source>
        <dbReference type="SAM" id="Phobius"/>
    </source>
</evidence>
<evidence type="ECO:0000256" key="3">
    <source>
        <dbReference type="ARBA" id="ARBA00022989"/>
    </source>
</evidence>
<dbReference type="GO" id="GO:0060296">
    <property type="term" value="P:regulation of cilium beat frequency involved in ciliary motility"/>
    <property type="evidence" value="ECO:0007669"/>
    <property type="project" value="TreeGrafter"/>
</dbReference>
<evidence type="ECO:0000313" key="8">
    <source>
        <dbReference type="EMBL" id="CAD9079427.1"/>
    </source>
</evidence>
<dbReference type="GO" id="GO:0036128">
    <property type="term" value="C:CatSper complex"/>
    <property type="evidence" value="ECO:0007669"/>
    <property type="project" value="InterPro"/>
</dbReference>
<gene>
    <name evidence="8" type="ORF">PCOS0759_LOCUS2661</name>
</gene>
<feature type="compositionally biased region" description="Basic and acidic residues" evidence="5">
    <location>
        <begin position="9"/>
        <end position="29"/>
    </location>
</feature>
<organism evidence="8">
    <name type="scientific">Percolomonas cosmopolitus</name>
    <dbReference type="NCBI Taxonomy" id="63605"/>
    <lineage>
        <taxon>Eukaryota</taxon>
        <taxon>Discoba</taxon>
        <taxon>Heterolobosea</taxon>
        <taxon>Tetramitia</taxon>
        <taxon>Eutetramitia</taxon>
        <taxon>Percolomonadidae</taxon>
        <taxon>Percolomonas</taxon>
    </lineage>
</organism>
<dbReference type="PANTHER" id="PTHR47193">
    <property type="entry name" value="CATION CHANNEL SPERM-ASSOCIATED PROTEIN 1"/>
    <property type="match status" value="1"/>
</dbReference>
<feature type="region of interest" description="Disordered" evidence="5">
    <location>
        <begin position="1"/>
        <end position="101"/>
    </location>
</feature>
<keyword evidence="3 6" id="KW-1133">Transmembrane helix</keyword>